<sequence length="192" mass="21263">MQAEIIAIGTEILLGEIVDTNSAWIAQRLPQLGIDLNYTSVVGDNKQRIDETFKRAWSRSDLIITTGGLGPTVDDMTREGICALLDEEPHVDEGLESKLRSFFANRGYEMPESNLKQAWLIPSAKSINNPRGTAPGWWVERDNKIIISMPGVPPEMERMWENEVTPTLQGLSGEVLITRTIKTVGIGEGTVD</sequence>
<dbReference type="AlphaFoldDB" id="A0A382XUA4"/>
<name>A0A382XUA4_9ZZZZ</name>
<dbReference type="NCBIfam" id="TIGR00177">
    <property type="entry name" value="molyb_syn"/>
    <property type="match status" value="1"/>
</dbReference>
<dbReference type="Pfam" id="PF00994">
    <property type="entry name" value="MoCF_biosynth"/>
    <property type="match status" value="1"/>
</dbReference>
<reference evidence="2" key="1">
    <citation type="submission" date="2018-05" db="EMBL/GenBank/DDBJ databases">
        <authorList>
            <person name="Lanie J.A."/>
            <person name="Ng W.-L."/>
            <person name="Kazmierczak K.M."/>
            <person name="Andrzejewski T.M."/>
            <person name="Davidsen T.M."/>
            <person name="Wayne K.J."/>
            <person name="Tettelin H."/>
            <person name="Glass J.I."/>
            <person name="Rusch D."/>
            <person name="Podicherti R."/>
            <person name="Tsui H.-C.T."/>
            <person name="Winkler M.E."/>
        </authorList>
    </citation>
    <scope>NUCLEOTIDE SEQUENCE</scope>
</reference>
<gene>
    <name evidence="2" type="ORF">METZ01_LOCUS427308</name>
</gene>
<proteinExistence type="predicted"/>
<dbReference type="SUPFAM" id="SSF53218">
    <property type="entry name" value="Molybdenum cofactor biosynthesis proteins"/>
    <property type="match status" value="1"/>
</dbReference>
<feature type="non-terminal residue" evidence="2">
    <location>
        <position position="192"/>
    </location>
</feature>
<dbReference type="InterPro" id="IPR001453">
    <property type="entry name" value="MoaB/Mog_dom"/>
</dbReference>
<dbReference type="Gene3D" id="3.40.980.10">
    <property type="entry name" value="MoaB/Mog-like domain"/>
    <property type="match status" value="1"/>
</dbReference>
<dbReference type="PANTHER" id="PTHR13939">
    <property type="entry name" value="NICOTINAMIDE-NUCLEOTIDE AMIDOHYDROLASE PNCC"/>
    <property type="match status" value="1"/>
</dbReference>
<accession>A0A382XUA4</accession>
<dbReference type="SMART" id="SM00852">
    <property type="entry name" value="MoCF_biosynth"/>
    <property type="match status" value="1"/>
</dbReference>
<feature type="domain" description="MoaB/Mog" evidence="1">
    <location>
        <begin position="4"/>
        <end position="170"/>
    </location>
</feature>
<dbReference type="InterPro" id="IPR036425">
    <property type="entry name" value="MoaB/Mog-like_dom_sf"/>
</dbReference>
<evidence type="ECO:0000259" key="1">
    <source>
        <dbReference type="SMART" id="SM00852"/>
    </source>
</evidence>
<dbReference type="InterPro" id="IPR050101">
    <property type="entry name" value="CinA"/>
</dbReference>
<evidence type="ECO:0000313" key="2">
    <source>
        <dbReference type="EMBL" id="SVD74454.1"/>
    </source>
</evidence>
<protein>
    <recommendedName>
        <fullName evidence="1">MoaB/Mog domain-containing protein</fullName>
    </recommendedName>
</protein>
<organism evidence="2">
    <name type="scientific">marine metagenome</name>
    <dbReference type="NCBI Taxonomy" id="408172"/>
    <lineage>
        <taxon>unclassified sequences</taxon>
        <taxon>metagenomes</taxon>
        <taxon>ecological metagenomes</taxon>
    </lineage>
</organism>
<dbReference type="PANTHER" id="PTHR13939:SF0">
    <property type="entry name" value="NMN AMIDOHYDROLASE-LIKE PROTEIN YFAY"/>
    <property type="match status" value="1"/>
</dbReference>
<dbReference type="CDD" id="cd00885">
    <property type="entry name" value="cinA"/>
    <property type="match status" value="1"/>
</dbReference>
<dbReference type="EMBL" id="UINC01170421">
    <property type="protein sequence ID" value="SVD74454.1"/>
    <property type="molecule type" value="Genomic_DNA"/>
</dbReference>